<reference evidence="1" key="2">
    <citation type="submission" date="2020-09" db="EMBL/GenBank/DDBJ databases">
        <authorList>
            <person name="Sun Q."/>
            <person name="Ohkuma M."/>
        </authorList>
    </citation>
    <scope>NUCLEOTIDE SEQUENCE</scope>
    <source>
        <strain evidence="1">JCM 15759</strain>
    </source>
</reference>
<dbReference type="AlphaFoldDB" id="A0A830FXC6"/>
<organism evidence="1 2">
    <name type="scientific">Haloarcula argentinensis</name>
    <dbReference type="NCBI Taxonomy" id="43776"/>
    <lineage>
        <taxon>Archaea</taxon>
        <taxon>Methanobacteriati</taxon>
        <taxon>Methanobacteriota</taxon>
        <taxon>Stenosarchaea group</taxon>
        <taxon>Halobacteria</taxon>
        <taxon>Halobacteriales</taxon>
        <taxon>Haloarculaceae</taxon>
        <taxon>Haloarcula</taxon>
    </lineage>
</organism>
<name>A0A830FXC6_HALAR</name>
<comment type="caution">
    <text evidence="1">The sequence shown here is derived from an EMBL/GenBank/DDBJ whole genome shotgun (WGS) entry which is preliminary data.</text>
</comment>
<dbReference type="EMBL" id="BMON01000014">
    <property type="protein sequence ID" value="GGM53182.1"/>
    <property type="molecule type" value="Genomic_DNA"/>
</dbReference>
<dbReference type="InterPro" id="IPR024524">
    <property type="entry name" value="DUF3800"/>
</dbReference>
<dbReference type="Pfam" id="PF12686">
    <property type="entry name" value="DUF3800"/>
    <property type="match status" value="1"/>
</dbReference>
<protein>
    <submittedName>
        <fullName evidence="1">Uncharacterized protein</fullName>
    </submittedName>
</protein>
<evidence type="ECO:0000313" key="1">
    <source>
        <dbReference type="EMBL" id="GGM53182.1"/>
    </source>
</evidence>
<accession>A0A830FXC6</accession>
<gene>
    <name evidence="1" type="ORF">GCM10009006_37870</name>
</gene>
<proteinExistence type="predicted"/>
<dbReference type="Proteomes" id="UP000656367">
    <property type="component" value="Unassembled WGS sequence"/>
</dbReference>
<evidence type="ECO:0000313" key="2">
    <source>
        <dbReference type="Proteomes" id="UP000656367"/>
    </source>
</evidence>
<sequence length="215" mass="24451">MPYYGDISGDFRNLLNESCDVVTVAVVGGDLHDCYRCPKRAVRNIQYMDEAKWYEMEPNEKRRFIDCLADNQADLEFGYAVFEMSDFTTLDSHYKLFQDVSFPPVWDIAIRAFAYIEILEELAGGSRAEFYADQFRSAKQSDELCDLIEEFTDGIDVECVSSKQVDGVQAADCLAGAVSEQRKGGTPWLDHFGEEANLEKCSHWALAHLEHKLTE</sequence>
<reference evidence="1" key="1">
    <citation type="journal article" date="2014" name="Int. J. Syst. Evol. Microbiol.">
        <title>Complete genome sequence of Corynebacterium casei LMG S-19264T (=DSM 44701T), isolated from a smear-ripened cheese.</title>
        <authorList>
            <consortium name="US DOE Joint Genome Institute (JGI-PGF)"/>
            <person name="Walter F."/>
            <person name="Albersmeier A."/>
            <person name="Kalinowski J."/>
            <person name="Ruckert C."/>
        </authorList>
    </citation>
    <scope>NUCLEOTIDE SEQUENCE</scope>
    <source>
        <strain evidence="1">JCM 15759</strain>
    </source>
</reference>